<feature type="domain" description="Ig-like" evidence="1">
    <location>
        <begin position="398"/>
        <end position="480"/>
    </location>
</feature>
<dbReference type="SMART" id="SM00409">
    <property type="entry name" value="IG"/>
    <property type="match status" value="5"/>
</dbReference>
<dbReference type="PROSITE" id="PS50835">
    <property type="entry name" value="IG_LIKE"/>
    <property type="match status" value="5"/>
</dbReference>
<feature type="non-terminal residue" evidence="2">
    <location>
        <position position="486"/>
    </location>
</feature>
<proteinExistence type="predicted"/>
<feature type="domain" description="Ig-like" evidence="1">
    <location>
        <begin position="311"/>
        <end position="391"/>
    </location>
</feature>
<dbReference type="SMART" id="SM00408">
    <property type="entry name" value="IGc2"/>
    <property type="match status" value="5"/>
</dbReference>
<evidence type="ECO:0000313" key="2">
    <source>
        <dbReference type="EMBL" id="MBN3289859.1"/>
    </source>
</evidence>
<dbReference type="CDD" id="cd00096">
    <property type="entry name" value="Ig"/>
    <property type="match status" value="4"/>
</dbReference>
<dbReference type="Gene3D" id="2.60.40.10">
    <property type="entry name" value="Immunoglobulins"/>
    <property type="match status" value="6"/>
</dbReference>
<dbReference type="Pfam" id="PF13895">
    <property type="entry name" value="Ig_2"/>
    <property type="match status" value="1"/>
</dbReference>
<dbReference type="InterPro" id="IPR013783">
    <property type="entry name" value="Ig-like_fold"/>
</dbReference>
<feature type="non-terminal residue" evidence="2">
    <location>
        <position position="1"/>
    </location>
</feature>
<evidence type="ECO:0000313" key="3">
    <source>
        <dbReference type="Proteomes" id="UP001166052"/>
    </source>
</evidence>
<dbReference type="InterPro" id="IPR036179">
    <property type="entry name" value="Ig-like_dom_sf"/>
</dbReference>
<dbReference type="Proteomes" id="UP001166052">
    <property type="component" value="Unassembled WGS sequence"/>
</dbReference>
<keyword evidence="3" id="KW-1185">Reference proteome</keyword>
<reference evidence="2" key="1">
    <citation type="journal article" date="2021" name="Cell">
        <title>Tracing the genetic footprints of vertebrate landing in non-teleost ray-finned fishes.</title>
        <authorList>
            <person name="Bi X."/>
            <person name="Wang K."/>
            <person name="Yang L."/>
            <person name="Pan H."/>
            <person name="Jiang H."/>
            <person name="Wei Q."/>
            <person name="Fang M."/>
            <person name="Yu H."/>
            <person name="Zhu C."/>
            <person name="Cai Y."/>
            <person name="He Y."/>
            <person name="Gan X."/>
            <person name="Zeng H."/>
            <person name="Yu D."/>
            <person name="Zhu Y."/>
            <person name="Jiang H."/>
            <person name="Qiu Q."/>
            <person name="Yang H."/>
            <person name="Zhang Y.E."/>
            <person name="Wang W."/>
            <person name="Zhu M."/>
            <person name="He S."/>
            <person name="Zhang G."/>
        </authorList>
    </citation>
    <scope>NUCLEOTIDE SEQUENCE</scope>
    <source>
        <strain evidence="2">Bchr_001</strain>
    </source>
</reference>
<dbReference type="SUPFAM" id="SSF48726">
    <property type="entry name" value="Immunoglobulin"/>
    <property type="match status" value="6"/>
</dbReference>
<dbReference type="EMBL" id="JAAWVN010005207">
    <property type="protein sequence ID" value="MBN3289859.1"/>
    <property type="molecule type" value="Genomic_DNA"/>
</dbReference>
<evidence type="ECO:0000259" key="1">
    <source>
        <dbReference type="PROSITE" id="PS50835"/>
    </source>
</evidence>
<accession>A0ABS2YTR0</accession>
<protein>
    <submittedName>
        <fullName evidence="2">CEAM5 protein</fullName>
    </submittedName>
</protein>
<dbReference type="InterPro" id="IPR003598">
    <property type="entry name" value="Ig_sub2"/>
</dbReference>
<feature type="domain" description="Ig-like" evidence="1">
    <location>
        <begin position="133"/>
        <end position="216"/>
    </location>
</feature>
<gene>
    <name evidence="2" type="primary">Ceacam5_2</name>
    <name evidence="2" type="ORF">GTO92_0010048</name>
</gene>
<dbReference type="PANTHER" id="PTHR46013:SF4">
    <property type="entry name" value="B-CELL RECEPTOR CD22-RELATED"/>
    <property type="match status" value="1"/>
</dbReference>
<dbReference type="PANTHER" id="PTHR46013">
    <property type="entry name" value="VASCULAR CELL ADHESION MOLECULE 1"/>
    <property type="match status" value="1"/>
</dbReference>
<sequence length="486" mass="51997">MASEQNLTFRAVTPSDSGRYYCKAQNWYGTENSPVEVLDVHFPPFNTTAILNLTNQIMEGDWAALTCNSSANPTANYSWFKMNGTAGSLMASQQELIIEAVTPIDSGGYYCEARNSLGKQNSTVVSLEVINAPKNTGIIANTSTDILEGSTVNLQCTSNANPVSNYTWFKVNGSSELLTSFGQNLTIKTVSRSDNGVYLCRAQNGFGHGNSSVTLNVQYAPKNTGIIANTSTDILEGSTVNLQCTSNANPVSNYTWFKVNGSSELLTSFGQNLTIQNVSRSDNGVHLCRVQNGFGDGNSSVTLNVQCRNAPKKTSASSQAGGVLEGQSATLNCSSEANPPVGQYTWFRGNEETPIGTGRTLTFSQVTISQAGAYYCQARNTHGAETSPPVTLDVLYRPRNTSAVTNVHGVISAGTSVTLSCTSKANPPATYTWFKVDGPSDSPRGLGQQLLIRKATQNDSGSYVCQAENPYGRENSTALTLEVVRK</sequence>
<feature type="domain" description="Ig-like" evidence="1">
    <location>
        <begin position="43"/>
        <end position="126"/>
    </location>
</feature>
<dbReference type="InterPro" id="IPR007110">
    <property type="entry name" value="Ig-like_dom"/>
</dbReference>
<comment type="caution">
    <text evidence="2">The sequence shown here is derived from an EMBL/GenBank/DDBJ whole genome shotgun (WGS) entry which is preliminary data.</text>
</comment>
<organism evidence="2 3">
    <name type="scientific">Polypterus senegalus</name>
    <name type="common">Senegal bichir</name>
    <dbReference type="NCBI Taxonomy" id="55291"/>
    <lineage>
        <taxon>Eukaryota</taxon>
        <taxon>Metazoa</taxon>
        <taxon>Chordata</taxon>
        <taxon>Craniata</taxon>
        <taxon>Vertebrata</taxon>
        <taxon>Euteleostomi</taxon>
        <taxon>Actinopterygii</taxon>
        <taxon>Polypteriformes</taxon>
        <taxon>Polypteridae</taxon>
        <taxon>Polypterus</taxon>
    </lineage>
</organism>
<dbReference type="Pfam" id="PF13927">
    <property type="entry name" value="Ig_3"/>
    <property type="match status" value="4"/>
</dbReference>
<name>A0ABS2YTR0_POLSE</name>
<feature type="domain" description="Ig-like" evidence="1">
    <location>
        <begin position="221"/>
        <end position="304"/>
    </location>
</feature>
<dbReference type="InterPro" id="IPR003599">
    <property type="entry name" value="Ig_sub"/>
</dbReference>